<dbReference type="PANTHER" id="PTHR46388:SF2">
    <property type="entry name" value="NHL REPEAT-CONTAINING PROTEIN 2"/>
    <property type="match status" value="1"/>
</dbReference>
<evidence type="ECO:0000256" key="1">
    <source>
        <dbReference type="ARBA" id="ARBA00022737"/>
    </source>
</evidence>
<dbReference type="SUPFAM" id="SSF75011">
    <property type="entry name" value="3-carboxy-cis,cis-mucoante lactonizing enzyme"/>
    <property type="match status" value="1"/>
</dbReference>
<organism evidence="3 4">
    <name type="scientific">Candidatus Kerfeldbacteria bacterium RIFOXYB2_FULL_38_14</name>
    <dbReference type="NCBI Taxonomy" id="1798547"/>
    <lineage>
        <taxon>Bacteria</taxon>
        <taxon>Candidatus Kerfeldiibacteriota</taxon>
    </lineage>
</organism>
<dbReference type="PANTHER" id="PTHR46388">
    <property type="entry name" value="NHL REPEAT-CONTAINING PROTEIN 2"/>
    <property type="match status" value="1"/>
</dbReference>
<gene>
    <name evidence="3" type="ORF">A2319_01565</name>
</gene>
<comment type="caution">
    <text evidence="3">The sequence shown here is derived from an EMBL/GenBank/DDBJ whole genome shotgun (WGS) entry which is preliminary data.</text>
</comment>
<proteinExistence type="predicted"/>
<dbReference type="EMBL" id="MHKI01000004">
    <property type="protein sequence ID" value="OGY88099.1"/>
    <property type="molecule type" value="Genomic_DNA"/>
</dbReference>
<sequence>MKKIYSLLTVVLVFVPFAVQAAFGDTTTYLSKPFEVHKARLAKDALFDFPTDIDVTDDGIFVIADTYNHAIRKITKKGKVKTIAGNGSYGDKSGARFKAEFAYPQGVDIDNGVVYVADTGNHRISKIKDGQVTTLVQNLNAPEGVRVFGDILYFLDTGNGLLKKVSINGGKVTTVASGLSGPKKLTITVDGAYAYVANVGTYQVKKVNLASGQVTTLAGSGSAGEKNGACATATFRNLYGVHLDGNYLYVSDGNGSSDFVRRIDLTACQVETFASDESMVSINYPNGLTTYNGGLYVVATGISIVEKYNLDDAAVNSKFAGKDRFNVRDAKPVLIGNPKYLQLSKDKKWIIFSENNRIRKVKRTNLKDSELIAGSVVDNYNTNKDGDNTPRVGADARFSDVTSFAVSKDGKKLYVVDRNNNRIKEVDLKTRTMTYLTGAGGINAASNSNGSADGIACSNEYETGKKNCAYFNRPQGSVLAKDGKILYVTDTGNHSIRAVIVKGDNKGKVTTLAGGTGAGFVNGVGTAAKFQDPIGLARSYSGKVLYVADRGNHVIRKINIKTGQVTTYAGNGNVGNTDAILTAATFSYPEWITRDSSGNLYVSDVGSQQIRMIDHNAQVTKLVAGSGDRGYQNGQRFTTRLNNPKGLLVLNKKKLLVAELFNDTLRAIDITAPAPYTELAPYISSSTPQSVEKNWFTNGAFAGIQVKGKNFRNGATVWIGPYQAVHTYVESEISLVAELPYTKMQPGFYTVRVENSDGQYYDKIRALRFAINGNSAGDYWPPQK</sequence>
<evidence type="ECO:0000313" key="4">
    <source>
        <dbReference type="Proteomes" id="UP000176420"/>
    </source>
</evidence>
<dbReference type="SUPFAM" id="SSF63829">
    <property type="entry name" value="Calcium-dependent phosphotriesterase"/>
    <property type="match status" value="1"/>
</dbReference>
<accession>A0A1G2BHV9</accession>
<dbReference type="InterPro" id="IPR001258">
    <property type="entry name" value="NHL_repeat"/>
</dbReference>
<evidence type="ECO:0000256" key="2">
    <source>
        <dbReference type="SAM" id="SignalP"/>
    </source>
</evidence>
<protein>
    <recommendedName>
        <fullName evidence="5">IPT/TIG domain-containing protein</fullName>
    </recommendedName>
</protein>
<dbReference type="Gene3D" id="2.60.40.10">
    <property type="entry name" value="Immunoglobulins"/>
    <property type="match status" value="1"/>
</dbReference>
<dbReference type="AlphaFoldDB" id="A0A1G2BHV9"/>
<feature type="signal peptide" evidence="2">
    <location>
        <begin position="1"/>
        <end position="21"/>
    </location>
</feature>
<dbReference type="SUPFAM" id="SSF63825">
    <property type="entry name" value="YWTD domain"/>
    <property type="match status" value="1"/>
</dbReference>
<evidence type="ECO:0008006" key="5">
    <source>
        <dbReference type="Google" id="ProtNLM"/>
    </source>
</evidence>
<dbReference type="InterPro" id="IPR011042">
    <property type="entry name" value="6-blade_b-propeller_TolB-like"/>
</dbReference>
<name>A0A1G2BHV9_9BACT</name>
<feature type="chain" id="PRO_5009582069" description="IPT/TIG domain-containing protein" evidence="2">
    <location>
        <begin position="22"/>
        <end position="784"/>
    </location>
</feature>
<evidence type="ECO:0000313" key="3">
    <source>
        <dbReference type="EMBL" id="OGY88099.1"/>
    </source>
</evidence>
<reference evidence="3 4" key="1">
    <citation type="journal article" date="2016" name="Nat. Commun.">
        <title>Thousands of microbial genomes shed light on interconnected biogeochemical processes in an aquifer system.</title>
        <authorList>
            <person name="Anantharaman K."/>
            <person name="Brown C.T."/>
            <person name="Hug L.A."/>
            <person name="Sharon I."/>
            <person name="Castelle C.J."/>
            <person name="Probst A.J."/>
            <person name="Thomas B.C."/>
            <person name="Singh A."/>
            <person name="Wilkins M.J."/>
            <person name="Karaoz U."/>
            <person name="Brodie E.L."/>
            <person name="Williams K.H."/>
            <person name="Hubbard S.S."/>
            <person name="Banfield J.F."/>
        </authorList>
    </citation>
    <scope>NUCLEOTIDE SEQUENCE [LARGE SCALE GENOMIC DNA]</scope>
</reference>
<dbReference type="Gene3D" id="2.120.10.30">
    <property type="entry name" value="TolB, C-terminal domain"/>
    <property type="match status" value="6"/>
</dbReference>
<keyword evidence="1" id="KW-0677">Repeat</keyword>
<dbReference type="InterPro" id="IPR013783">
    <property type="entry name" value="Ig-like_fold"/>
</dbReference>
<keyword evidence="2" id="KW-0732">Signal</keyword>
<dbReference type="Pfam" id="PF01436">
    <property type="entry name" value="NHL"/>
    <property type="match status" value="2"/>
</dbReference>
<dbReference type="Proteomes" id="UP000176420">
    <property type="component" value="Unassembled WGS sequence"/>
</dbReference>